<evidence type="ECO:0000259" key="8">
    <source>
        <dbReference type="Pfam" id="PF01529"/>
    </source>
</evidence>
<evidence type="ECO:0000313" key="10">
    <source>
        <dbReference type="RefSeq" id="XP_011310164.1"/>
    </source>
</evidence>
<dbReference type="EC" id="2.3.1.225" evidence="7"/>
<evidence type="ECO:0000256" key="5">
    <source>
        <dbReference type="ARBA" id="ARBA00023136"/>
    </source>
</evidence>
<feature type="domain" description="Palmitoyltransferase DHHC" evidence="8">
    <location>
        <begin position="90"/>
        <end position="230"/>
    </location>
</feature>
<protein>
    <recommendedName>
        <fullName evidence="7">Palmitoyltransferase</fullName>
        <ecNumber evidence="7">2.3.1.225</ecNumber>
    </recommendedName>
</protein>
<evidence type="ECO:0000256" key="2">
    <source>
        <dbReference type="ARBA" id="ARBA00022679"/>
    </source>
</evidence>
<dbReference type="InterPro" id="IPR039859">
    <property type="entry name" value="PFA4/ZDH16/20/ERF2-like"/>
</dbReference>
<dbReference type="PANTHER" id="PTHR12246">
    <property type="entry name" value="PALMITOYLTRANSFERASE ZDHHC16"/>
    <property type="match status" value="1"/>
</dbReference>
<feature type="transmembrane region" description="Helical" evidence="7">
    <location>
        <begin position="47"/>
        <end position="71"/>
    </location>
</feature>
<evidence type="ECO:0000256" key="4">
    <source>
        <dbReference type="ARBA" id="ARBA00022989"/>
    </source>
</evidence>
<dbReference type="Pfam" id="PF01529">
    <property type="entry name" value="DHHC"/>
    <property type="match status" value="1"/>
</dbReference>
<dbReference type="GeneID" id="105270736"/>
<keyword evidence="9" id="KW-1185">Reference proteome</keyword>
<comment type="similarity">
    <text evidence="7">Belongs to the DHHC palmitoyltransferase family.</text>
</comment>
<feature type="transmembrane region" description="Helical" evidence="7">
    <location>
        <begin position="193"/>
        <end position="214"/>
    </location>
</feature>
<name>A0A9R1TJ20_9HYME</name>
<feature type="transmembrane region" description="Helical" evidence="7">
    <location>
        <begin position="137"/>
        <end position="156"/>
    </location>
</feature>
<organism evidence="9 10">
    <name type="scientific">Fopius arisanus</name>
    <dbReference type="NCBI Taxonomy" id="64838"/>
    <lineage>
        <taxon>Eukaryota</taxon>
        <taxon>Metazoa</taxon>
        <taxon>Ecdysozoa</taxon>
        <taxon>Arthropoda</taxon>
        <taxon>Hexapoda</taxon>
        <taxon>Insecta</taxon>
        <taxon>Pterygota</taxon>
        <taxon>Neoptera</taxon>
        <taxon>Endopterygota</taxon>
        <taxon>Hymenoptera</taxon>
        <taxon>Apocrita</taxon>
        <taxon>Ichneumonoidea</taxon>
        <taxon>Braconidae</taxon>
        <taxon>Opiinae</taxon>
        <taxon>Fopius</taxon>
    </lineage>
</organism>
<keyword evidence="5 7" id="KW-0472">Membrane</keyword>
<feature type="transmembrane region" description="Helical" evidence="7">
    <location>
        <begin position="168"/>
        <end position="186"/>
    </location>
</feature>
<dbReference type="GO" id="GO:0016020">
    <property type="term" value="C:membrane"/>
    <property type="evidence" value="ECO:0007669"/>
    <property type="project" value="UniProtKB-SubCell"/>
</dbReference>
<reference evidence="10" key="1">
    <citation type="submission" date="2025-08" db="UniProtKB">
        <authorList>
            <consortium name="RefSeq"/>
        </authorList>
    </citation>
    <scope>IDENTIFICATION</scope>
    <source>
        <strain evidence="10">USDA-PBARC FA_bdor</strain>
        <tissue evidence="10">Whole organism</tissue>
    </source>
</reference>
<evidence type="ECO:0000256" key="6">
    <source>
        <dbReference type="ARBA" id="ARBA00023315"/>
    </source>
</evidence>
<dbReference type="InterPro" id="IPR001594">
    <property type="entry name" value="Palmitoyltrfase_DHHC"/>
</dbReference>
<sequence>MNFRKKIWPKTAGDGASMVFVLIIVPVIYWFELWVVLPQLFSPGSSIYLFHFTLGTFILINIVGNFTYTVLCDTSTRSVILPVSKAKVKEGWRFCLSCESLAPPRSWHCQTCGICILKRDHHCVFTGCCVGHFNHRYFLMFVLYLFIATVYSFYYNNYFIWGRIKFDFPMSIVKMVFPLAFFVFGFDYSMDQFYLTLYIISIVGMAFTGALSVYHFHLVFTGGVAHERAKRNSRYNLGWRQNLKDVFGERWYLTWILPYFESRLLGDGINWKTAASWREKTR</sequence>
<evidence type="ECO:0000256" key="1">
    <source>
        <dbReference type="ARBA" id="ARBA00004141"/>
    </source>
</evidence>
<evidence type="ECO:0000256" key="3">
    <source>
        <dbReference type="ARBA" id="ARBA00022692"/>
    </source>
</evidence>
<evidence type="ECO:0000256" key="7">
    <source>
        <dbReference type="RuleBase" id="RU079119"/>
    </source>
</evidence>
<dbReference type="GO" id="GO:0019706">
    <property type="term" value="F:protein-cysteine S-palmitoyltransferase activity"/>
    <property type="evidence" value="ECO:0007669"/>
    <property type="project" value="UniProtKB-EC"/>
</dbReference>
<keyword evidence="3 7" id="KW-0812">Transmembrane</keyword>
<keyword evidence="4 7" id="KW-1133">Transmembrane helix</keyword>
<dbReference type="PROSITE" id="PS50216">
    <property type="entry name" value="DHHC"/>
    <property type="match status" value="1"/>
</dbReference>
<dbReference type="RefSeq" id="XP_011310164.1">
    <property type="nucleotide sequence ID" value="XM_011311862.1"/>
</dbReference>
<keyword evidence="2 7" id="KW-0808">Transferase</keyword>
<comment type="catalytic activity">
    <reaction evidence="7">
        <text>L-cysteinyl-[protein] + hexadecanoyl-CoA = S-hexadecanoyl-L-cysteinyl-[protein] + CoA</text>
        <dbReference type="Rhea" id="RHEA:36683"/>
        <dbReference type="Rhea" id="RHEA-COMP:10131"/>
        <dbReference type="Rhea" id="RHEA-COMP:11032"/>
        <dbReference type="ChEBI" id="CHEBI:29950"/>
        <dbReference type="ChEBI" id="CHEBI:57287"/>
        <dbReference type="ChEBI" id="CHEBI:57379"/>
        <dbReference type="ChEBI" id="CHEBI:74151"/>
        <dbReference type="EC" id="2.3.1.225"/>
    </reaction>
</comment>
<dbReference type="Proteomes" id="UP000694866">
    <property type="component" value="Unplaced"/>
</dbReference>
<proteinExistence type="inferred from homology"/>
<comment type="domain">
    <text evidence="7">The DHHC domain is required for palmitoyltransferase activity.</text>
</comment>
<dbReference type="AlphaFoldDB" id="A0A9R1TJ20"/>
<feature type="transmembrane region" description="Helical" evidence="7">
    <location>
        <begin position="12"/>
        <end position="31"/>
    </location>
</feature>
<dbReference type="OrthoDB" id="302728at2759"/>
<keyword evidence="6 7" id="KW-0012">Acyltransferase</keyword>
<accession>A0A9R1TJ20</accession>
<gene>
    <name evidence="10" type="primary">LOC105270736</name>
</gene>
<evidence type="ECO:0000313" key="9">
    <source>
        <dbReference type="Proteomes" id="UP000694866"/>
    </source>
</evidence>
<dbReference type="KEGG" id="fas:105270736"/>
<comment type="subcellular location">
    <subcellularLocation>
        <location evidence="1">Membrane</location>
        <topology evidence="1">Multi-pass membrane protein</topology>
    </subcellularLocation>
</comment>